<organism evidence="9">
    <name type="scientific">Symploca sp. SIO1C4</name>
    <dbReference type="NCBI Taxonomy" id="2607765"/>
    <lineage>
        <taxon>Bacteria</taxon>
        <taxon>Bacillati</taxon>
        <taxon>Cyanobacteriota</taxon>
        <taxon>Cyanophyceae</taxon>
        <taxon>Coleofasciculales</taxon>
        <taxon>Coleofasciculaceae</taxon>
        <taxon>Symploca</taxon>
    </lineage>
</organism>
<evidence type="ECO:0000259" key="7">
    <source>
        <dbReference type="Pfam" id="PF25954"/>
    </source>
</evidence>
<dbReference type="InterPro" id="IPR059052">
    <property type="entry name" value="HH_YbhG-like"/>
</dbReference>
<dbReference type="Pfam" id="PF25881">
    <property type="entry name" value="HH_YBHG"/>
    <property type="match status" value="1"/>
</dbReference>
<evidence type="ECO:0000256" key="1">
    <source>
        <dbReference type="ARBA" id="ARBA00004196"/>
    </source>
</evidence>
<dbReference type="SUPFAM" id="SSF111369">
    <property type="entry name" value="HlyD-like secretion proteins"/>
    <property type="match status" value="2"/>
</dbReference>
<keyword evidence="5" id="KW-0812">Transmembrane</keyword>
<keyword evidence="3 4" id="KW-0175">Coiled coil</keyword>
<comment type="similarity">
    <text evidence="2">Belongs to the membrane fusion protein (MFP) (TC 8.A.1) family.</text>
</comment>
<evidence type="ECO:0000256" key="3">
    <source>
        <dbReference type="ARBA" id="ARBA00023054"/>
    </source>
</evidence>
<feature type="domain" description="Multidrug resistance protein MdtA-like C-terminal permuted SH3" evidence="8">
    <location>
        <begin position="374"/>
        <end position="430"/>
    </location>
</feature>
<accession>A0A6B3N614</accession>
<evidence type="ECO:0000256" key="2">
    <source>
        <dbReference type="ARBA" id="ARBA00009477"/>
    </source>
</evidence>
<dbReference type="GO" id="GO:0022857">
    <property type="term" value="F:transmembrane transporter activity"/>
    <property type="evidence" value="ECO:0007669"/>
    <property type="project" value="InterPro"/>
</dbReference>
<feature type="coiled-coil region" evidence="4">
    <location>
        <begin position="104"/>
        <end position="171"/>
    </location>
</feature>
<feature type="domain" description="CusB-like beta-barrel" evidence="7">
    <location>
        <begin position="293"/>
        <end position="368"/>
    </location>
</feature>
<dbReference type="Gene3D" id="2.40.420.20">
    <property type="match status" value="1"/>
</dbReference>
<keyword evidence="5" id="KW-0472">Membrane</keyword>
<evidence type="ECO:0000256" key="5">
    <source>
        <dbReference type="SAM" id="Phobius"/>
    </source>
</evidence>
<evidence type="ECO:0000259" key="8">
    <source>
        <dbReference type="Pfam" id="PF25967"/>
    </source>
</evidence>
<comment type="caution">
    <text evidence="9">The sequence shown here is derived from an EMBL/GenBank/DDBJ whole genome shotgun (WGS) entry which is preliminary data.</text>
</comment>
<dbReference type="InterPro" id="IPR050465">
    <property type="entry name" value="UPF0194_transport"/>
</dbReference>
<protein>
    <submittedName>
        <fullName evidence="9">Efflux RND transporter periplasmic adaptor subunit</fullName>
    </submittedName>
</protein>
<dbReference type="InterPro" id="IPR058792">
    <property type="entry name" value="Beta-barrel_RND_2"/>
</dbReference>
<dbReference type="PANTHER" id="PTHR32347:SF14">
    <property type="entry name" value="EFFLUX SYSTEM COMPONENT YKNX-RELATED"/>
    <property type="match status" value="1"/>
</dbReference>
<reference evidence="9" key="1">
    <citation type="submission" date="2019-11" db="EMBL/GenBank/DDBJ databases">
        <title>Genomic insights into an expanded diversity of filamentous marine cyanobacteria reveals the extraordinary biosynthetic potential of Moorea and Okeania.</title>
        <authorList>
            <person name="Ferreira Leao T."/>
            <person name="Wang M."/>
            <person name="Moss N."/>
            <person name="Da Silva R."/>
            <person name="Sanders J."/>
            <person name="Nurk S."/>
            <person name="Gurevich A."/>
            <person name="Humphrey G."/>
            <person name="Reher R."/>
            <person name="Zhu Q."/>
            <person name="Belda-Ferre P."/>
            <person name="Glukhov E."/>
            <person name="Rex R."/>
            <person name="Dorrestein P.C."/>
            <person name="Knight R."/>
            <person name="Pevzner P."/>
            <person name="Gerwick W.H."/>
            <person name="Gerwick L."/>
        </authorList>
    </citation>
    <scope>NUCLEOTIDE SEQUENCE</scope>
    <source>
        <strain evidence="9">SIO1C4</strain>
    </source>
</reference>
<gene>
    <name evidence="9" type="ORF">F6J89_05065</name>
</gene>
<dbReference type="EMBL" id="JAAHFQ010000064">
    <property type="protein sequence ID" value="NER27007.1"/>
    <property type="molecule type" value="Genomic_DNA"/>
</dbReference>
<feature type="coiled-coil region" evidence="4">
    <location>
        <begin position="215"/>
        <end position="242"/>
    </location>
</feature>
<dbReference type="InterPro" id="IPR006143">
    <property type="entry name" value="RND_pump_MFP"/>
</dbReference>
<evidence type="ECO:0000259" key="6">
    <source>
        <dbReference type="Pfam" id="PF25881"/>
    </source>
</evidence>
<comment type="subcellular location">
    <subcellularLocation>
        <location evidence="1">Cell envelope</location>
    </subcellularLocation>
</comment>
<feature type="transmembrane region" description="Helical" evidence="5">
    <location>
        <begin position="15"/>
        <end position="35"/>
    </location>
</feature>
<evidence type="ECO:0000256" key="4">
    <source>
        <dbReference type="SAM" id="Coils"/>
    </source>
</evidence>
<dbReference type="GO" id="GO:0030313">
    <property type="term" value="C:cell envelope"/>
    <property type="evidence" value="ECO:0007669"/>
    <property type="project" value="UniProtKB-SubCell"/>
</dbReference>
<dbReference type="Gene3D" id="2.40.30.170">
    <property type="match status" value="1"/>
</dbReference>
<keyword evidence="5" id="KW-1133">Transmembrane helix</keyword>
<dbReference type="AlphaFoldDB" id="A0A6B3N614"/>
<dbReference type="InterPro" id="IPR058627">
    <property type="entry name" value="MdtA-like_C"/>
</dbReference>
<proteinExistence type="inferred from homology"/>
<dbReference type="NCBIfam" id="TIGR01730">
    <property type="entry name" value="RND_mfp"/>
    <property type="match status" value="1"/>
</dbReference>
<name>A0A6B3N614_9CYAN</name>
<sequence>MQISMLGKVKTPTPWIIGLVAAGLLGTVATAYLVLRSSTPNSDITDKIVVVAAQNLPVQIKGNGVVQAVRKITLSPKLSGKIDQLYVDEGDWVEPGKLIARMDSEQFQAQVNQYQALVNKAKADLAQKLAGSRPEEIAEARARVIAAVARVNEVQARLERAKEELQRQQLLAQAGAISSNALGEYLTKQKEAAAILDSVTAQLKEREESLRLLRKGTREEEIAQAEAAVAQAKAQLQYYETQLDNTLIRAPFAGIITRRFAQEGDFVTPTTSASSNVGAISTSIAELSSGLEVEAKVPEASIASIKPQQEVKIRTSAYPEEEFAGKVRLIAPRAVQENNVTLFRVKVALDTGKDKLKSGMNVNLTFIGEEIEKALVVPLAAVVTKNNGQTGVLMPDHKNKAQFQPVTIGATSGTQTQILEGVSEGERIFIEPPADQKIKGVDTLAF</sequence>
<dbReference type="PANTHER" id="PTHR32347">
    <property type="entry name" value="EFFLUX SYSTEM COMPONENT YKNX-RELATED"/>
    <property type="match status" value="1"/>
</dbReference>
<feature type="domain" description="YbhG-like alpha-helical hairpin" evidence="6">
    <location>
        <begin position="102"/>
        <end position="245"/>
    </location>
</feature>
<dbReference type="Pfam" id="PF25967">
    <property type="entry name" value="RND-MFP_C"/>
    <property type="match status" value="1"/>
</dbReference>
<dbReference type="GO" id="GO:0016020">
    <property type="term" value="C:membrane"/>
    <property type="evidence" value="ECO:0007669"/>
    <property type="project" value="InterPro"/>
</dbReference>
<dbReference type="Pfam" id="PF25954">
    <property type="entry name" value="Beta-barrel_RND_2"/>
    <property type="match status" value="1"/>
</dbReference>
<dbReference type="Gene3D" id="2.40.50.100">
    <property type="match status" value="1"/>
</dbReference>
<evidence type="ECO:0000313" key="9">
    <source>
        <dbReference type="EMBL" id="NER27007.1"/>
    </source>
</evidence>